<dbReference type="InterPro" id="IPR011010">
    <property type="entry name" value="DNA_brk_join_enz"/>
</dbReference>
<dbReference type="PANTHER" id="PTHR30629:SF2">
    <property type="entry name" value="PROPHAGE INTEGRASE INTS-RELATED"/>
    <property type="match status" value="1"/>
</dbReference>
<reference evidence="3 4" key="1">
    <citation type="submission" date="2020-04" db="EMBL/GenBank/DDBJ databases">
        <authorList>
            <person name="De Canck E."/>
        </authorList>
    </citation>
    <scope>NUCLEOTIDE SEQUENCE [LARGE SCALE GENOMIC DNA]</scope>
    <source>
        <strain evidence="3 4">LMG 24238</strain>
    </source>
</reference>
<sequence length="189" mass="21186">MLRAINGLAGTFVVGSALRLAPLLFVRPGEVRQAEWSQFDPDHREWRYIVSRTILHDCLRFPAEVIEHQLAHQVSDILGTAYNRTKFLDDRIEMMQACAHYLDLLKMGHGMTRKVVGDMKVETIHIAEGIHNHRLLEVFVSGGDLGSGGSDNSGPPLSYLAVAKLLSYFVHAFAVAHYADRLNRKSKAH</sequence>
<keyword evidence="4" id="KW-1185">Reference proteome</keyword>
<dbReference type="Proteomes" id="UP000494255">
    <property type="component" value="Unassembled WGS sequence"/>
</dbReference>
<gene>
    <name evidence="3" type="ORF">LMG24238_06225</name>
</gene>
<dbReference type="PANTHER" id="PTHR30629">
    <property type="entry name" value="PROPHAGE INTEGRASE"/>
    <property type="match status" value="1"/>
</dbReference>
<keyword evidence="2" id="KW-0229">DNA integration</keyword>
<dbReference type="InterPro" id="IPR050808">
    <property type="entry name" value="Phage_Integrase"/>
</dbReference>
<organism evidence="3 4">
    <name type="scientific">Paraburkholderia sediminicola</name>
    <dbReference type="NCBI Taxonomy" id="458836"/>
    <lineage>
        <taxon>Bacteria</taxon>
        <taxon>Pseudomonadati</taxon>
        <taxon>Pseudomonadota</taxon>
        <taxon>Betaproteobacteria</taxon>
        <taxon>Burkholderiales</taxon>
        <taxon>Burkholderiaceae</taxon>
        <taxon>Paraburkholderia</taxon>
    </lineage>
</organism>
<proteinExistence type="inferred from homology"/>
<accession>A0A6J5CIQ7</accession>
<dbReference type="GO" id="GO:0015074">
    <property type="term" value="P:DNA integration"/>
    <property type="evidence" value="ECO:0007669"/>
    <property type="project" value="UniProtKB-KW"/>
</dbReference>
<name>A0A6J5CIQ7_9BURK</name>
<dbReference type="SUPFAM" id="SSF56349">
    <property type="entry name" value="DNA breaking-rejoining enzymes"/>
    <property type="match status" value="1"/>
</dbReference>
<dbReference type="GO" id="GO:0003677">
    <property type="term" value="F:DNA binding"/>
    <property type="evidence" value="ECO:0007669"/>
    <property type="project" value="InterPro"/>
</dbReference>
<dbReference type="EMBL" id="CADIKC010000011">
    <property type="protein sequence ID" value="CAB3736386.1"/>
    <property type="molecule type" value="Genomic_DNA"/>
</dbReference>
<comment type="similarity">
    <text evidence="1">Belongs to the 'phage' integrase family.</text>
</comment>
<dbReference type="GeneID" id="97044804"/>
<dbReference type="RefSeq" id="WP_175053845.1">
    <property type="nucleotide sequence ID" value="NZ_CADIKC010000011.1"/>
</dbReference>
<evidence type="ECO:0000256" key="2">
    <source>
        <dbReference type="ARBA" id="ARBA00022908"/>
    </source>
</evidence>
<protein>
    <submittedName>
        <fullName evidence="3">Uncharacterized protein</fullName>
    </submittedName>
</protein>
<evidence type="ECO:0000313" key="4">
    <source>
        <dbReference type="Proteomes" id="UP000494255"/>
    </source>
</evidence>
<dbReference type="AlphaFoldDB" id="A0A6J5CIQ7"/>
<evidence type="ECO:0000256" key="1">
    <source>
        <dbReference type="ARBA" id="ARBA00008857"/>
    </source>
</evidence>
<evidence type="ECO:0000313" key="3">
    <source>
        <dbReference type="EMBL" id="CAB3736386.1"/>
    </source>
</evidence>